<name>A0ABQ3F1A9_9ACTN</name>
<feature type="region of interest" description="Disordered" evidence="2">
    <location>
        <begin position="1"/>
        <end position="20"/>
    </location>
</feature>
<reference evidence="4" key="1">
    <citation type="journal article" date="2019" name="Int. J. Syst. Evol. Microbiol.">
        <title>The Global Catalogue of Microorganisms (GCM) 10K type strain sequencing project: providing services to taxonomists for standard genome sequencing and annotation.</title>
        <authorList>
            <consortium name="The Broad Institute Genomics Platform"/>
            <consortium name="The Broad Institute Genome Sequencing Center for Infectious Disease"/>
            <person name="Wu L."/>
            <person name="Ma J."/>
        </authorList>
    </citation>
    <scope>NUCLEOTIDE SEQUENCE [LARGE SCALE GENOMIC DNA]</scope>
    <source>
        <strain evidence="4">JCM 4738</strain>
    </source>
</reference>
<gene>
    <name evidence="3" type="ORF">GCM10010347_59000</name>
</gene>
<comment type="caution">
    <text evidence="3">The sequence shown here is derived from an EMBL/GenBank/DDBJ whole genome shotgun (WGS) entry which is preliminary data.</text>
</comment>
<dbReference type="Proteomes" id="UP000642673">
    <property type="component" value="Unassembled WGS sequence"/>
</dbReference>
<dbReference type="InterPro" id="IPR036390">
    <property type="entry name" value="WH_DNA-bd_sf"/>
</dbReference>
<evidence type="ECO:0000256" key="1">
    <source>
        <dbReference type="ARBA" id="ARBA00006479"/>
    </source>
</evidence>
<accession>A0ABQ3F1A9</accession>
<evidence type="ECO:0000313" key="3">
    <source>
        <dbReference type="EMBL" id="GHB80593.1"/>
    </source>
</evidence>
<dbReference type="InterPro" id="IPR000600">
    <property type="entry name" value="ROK"/>
</dbReference>
<dbReference type="SUPFAM" id="SSF53067">
    <property type="entry name" value="Actin-like ATPase domain"/>
    <property type="match status" value="2"/>
</dbReference>
<dbReference type="SUPFAM" id="SSF46785">
    <property type="entry name" value="Winged helix' DNA-binding domain"/>
    <property type="match status" value="1"/>
</dbReference>
<dbReference type="EMBL" id="BMVP01000018">
    <property type="protein sequence ID" value="GHB80593.1"/>
    <property type="molecule type" value="Genomic_DNA"/>
</dbReference>
<dbReference type="Gene3D" id="3.30.420.40">
    <property type="match status" value="2"/>
</dbReference>
<dbReference type="PANTHER" id="PTHR18964">
    <property type="entry name" value="ROK (REPRESSOR, ORF, KINASE) FAMILY"/>
    <property type="match status" value="1"/>
</dbReference>
<dbReference type="Gene3D" id="1.10.10.10">
    <property type="entry name" value="Winged helix-like DNA-binding domain superfamily/Winged helix DNA-binding domain"/>
    <property type="match status" value="1"/>
</dbReference>
<protein>
    <submittedName>
        <fullName evidence="3">Xylose repressor</fullName>
    </submittedName>
</protein>
<comment type="similarity">
    <text evidence="1">Belongs to the ROK (NagC/XylR) family.</text>
</comment>
<sequence length="408" mass="42112">MGAVERAKWRPEDGPASQQDMRRRNLVLVLAAVAAQGPLSRADVAGRIGLTRPAVSSLVDELIGRGALTEAETTSGGRVGRPGRALAVSRQGPAGLGLEIGVAHLTACVADLRGEPRVWRRVERANAGRSPGQVLAEVSALGAEAEAEAAALGLRVEGRVLAVPGVVANAPRGLVERAPNLGWHAVRLADHWPDPDTVPEPENEANLGALAEYWNAEQPVETFVHVSAEAGIGAALVIDGQLFRGARGFAGELGHIPVQPEGAPCACGARGCLEQYAGEAAVLREAGLAQPLSGPADDPVALLAERAGAGHAPTLRALDRAGHALGLALASAVELIDPDGLVLGGAYAELAEWLLPSVRAELAVRVTVRPWAAEALRSSALGRRGPVLGAAQMTVRRIMADPTRLPAG</sequence>
<evidence type="ECO:0000256" key="2">
    <source>
        <dbReference type="SAM" id="MobiDB-lite"/>
    </source>
</evidence>
<organism evidence="3 4">
    <name type="scientific">Streptomyces cirratus</name>
    <dbReference type="NCBI Taxonomy" id="68187"/>
    <lineage>
        <taxon>Bacteria</taxon>
        <taxon>Bacillati</taxon>
        <taxon>Actinomycetota</taxon>
        <taxon>Actinomycetes</taxon>
        <taxon>Kitasatosporales</taxon>
        <taxon>Streptomycetaceae</taxon>
        <taxon>Streptomyces</taxon>
    </lineage>
</organism>
<dbReference type="InterPro" id="IPR036388">
    <property type="entry name" value="WH-like_DNA-bd_sf"/>
</dbReference>
<dbReference type="InterPro" id="IPR043129">
    <property type="entry name" value="ATPase_NBD"/>
</dbReference>
<proteinExistence type="inferred from homology"/>
<dbReference type="PANTHER" id="PTHR18964:SF149">
    <property type="entry name" value="BIFUNCTIONAL UDP-N-ACETYLGLUCOSAMINE 2-EPIMERASE_N-ACETYLMANNOSAMINE KINASE"/>
    <property type="match status" value="1"/>
</dbReference>
<feature type="compositionally biased region" description="Basic and acidic residues" evidence="2">
    <location>
        <begin position="1"/>
        <end position="13"/>
    </location>
</feature>
<evidence type="ECO:0000313" key="4">
    <source>
        <dbReference type="Proteomes" id="UP000642673"/>
    </source>
</evidence>
<keyword evidence="4" id="KW-1185">Reference proteome</keyword>
<dbReference type="Pfam" id="PF00480">
    <property type="entry name" value="ROK"/>
    <property type="match status" value="1"/>
</dbReference>